<dbReference type="InterPro" id="IPR051918">
    <property type="entry name" value="STPP_CPPED1"/>
</dbReference>
<feature type="domain" description="Calcineurin-like phosphoesterase" evidence="1">
    <location>
        <begin position="8"/>
        <end position="239"/>
    </location>
</feature>
<keyword evidence="3" id="KW-1185">Reference proteome</keyword>
<dbReference type="Proteomes" id="UP000619457">
    <property type="component" value="Unassembled WGS sequence"/>
</dbReference>
<dbReference type="EMBL" id="BMWX01000003">
    <property type="protein sequence ID" value="GGZ25513.1"/>
    <property type="molecule type" value="Genomic_DNA"/>
</dbReference>
<dbReference type="PANTHER" id="PTHR43143">
    <property type="entry name" value="METALLOPHOSPHOESTERASE, CALCINEURIN SUPERFAMILY"/>
    <property type="match status" value="1"/>
</dbReference>
<sequence>MAQQDTLSILHITDLHVIFNQNAYIREMMDYRQKKDYHLGEARFREFLETVPQQTQSDMIVATGDLIDFFESEVEDGSMLDIQTRQFSKLIDEYELPLLLTMGNHETFTFEWNDTLEYKLLHNQFYTERARALWIRNLDCFKNGTYFSRSVQVGNTAYKLIFLDDSFYEFDPEDDTSIPYISKPQEYWLANELEESDEDIEILFMHIPFSTEVAENNSFYKILEKFPSCKLVVAGHHHKSIIKNYPQASGNNLVQVQTAALVNSTNHWRMIQLTEDNIIVSETGQLSPELVIEAK</sequence>
<proteinExistence type="predicted"/>
<organism evidence="2 3">
    <name type="scientific">Echinicola pacifica</name>
    <dbReference type="NCBI Taxonomy" id="346377"/>
    <lineage>
        <taxon>Bacteria</taxon>
        <taxon>Pseudomonadati</taxon>
        <taxon>Bacteroidota</taxon>
        <taxon>Cytophagia</taxon>
        <taxon>Cytophagales</taxon>
        <taxon>Cyclobacteriaceae</taxon>
        <taxon>Echinicola</taxon>
    </lineage>
</organism>
<name>A0A918PWR1_9BACT</name>
<gene>
    <name evidence="2" type="ORF">GCM10007049_17540</name>
</gene>
<accession>A0A918PWR1</accession>
<dbReference type="PANTHER" id="PTHR43143:SF1">
    <property type="entry name" value="SERINE_THREONINE-PROTEIN PHOSPHATASE CPPED1"/>
    <property type="match status" value="1"/>
</dbReference>
<dbReference type="InterPro" id="IPR004843">
    <property type="entry name" value="Calcineurin-like_PHP"/>
</dbReference>
<evidence type="ECO:0000259" key="1">
    <source>
        <dbReference type="Pfam" id="PF00149"/>
    </source>
</evidence>
<comment type="caution">
    <text evidence="2">The sequence shown here is derived from an EMBL/GenBank/DDBJ whole genome shotgun (WGS) entry which is preliminary data.</text>
</comment>
<reference evidence="2" key="2">
    <citation type="submission" date="2020-09" db="EMBL/GenBank/DDBJ databases">
        <authorList>
            <person name="Sun Q."/>
            <person name="Kim S."/>
        </authorList>
    </citation>
    <scope>NUCLEOTIDE SEQUENCE</scope>
    <source>
        <strain evidence="2">KCTC 12368</strain>
    </source>
</reference>
<dbReference type="SUPFAM" id="SSF56300">
    <property type="entry name" value="Metallo-dependent phosphatases"/>
    <property type="match status" value="1"/>
</dbReference>
<protein>
    <recommendedName>
        <fullName evidence="1">Calcineurin-like phosphoesterase domain-containing protein</fullName>
    </recommendedName>
</protein>
<dbReference type="Pfam" id="PF00149">
    <property type="entry name" value="Metallophos"/>
    <property type="match status" value="1"/>
</dbReference>
<dbReference type="GO" id="GO:0016787">
    <property type="term" value="F:hydrolase activity"/>
    <property type="evidence" value="ECO:0007669"/>
    <property type="project" value="InterPro"/>
</dbReference>
<evidence type="ECO:0000313" key="3">
    <source>
        <dbReference type="Proteomes" id="UP000619457"/>
    </source>
</evidence>
<dbReference type="Gene3D" id="3.60.21.10">
    <property type="match status" value="1"/>
</dbReference>
<dbReference type="InterPro" id="IPR029052">
    <property type="entry name" value="Metallo-depent_PP-like"/>
</dbReference>
<evidence type="ECO:0000313" key="2">
    <source>
        <dbReference type="EMBL" id="GGZ25513.1"/>
    </source>
</evidence>
<dbReference type="AlphaFoldDB" id="A0A918PWR1"/>
<reference evidence="2" key="1">
    <citation type="journal article" date="2014" name="Int. J. Syst. Evol. Microbiol.">
        <title>Complete genome sequence of Corynebacterium casei LMG S-19264T (=DSM 44701T), isolated from a smear-ripened cheese.</title>
        <authorList>
            <consortium name="US DOE Joint Genome Institute (JGI-PGF)"/>
            <person name="Walter F."/>
            <person name="Albersmeier A."/>
            <person name="Kalinowski J."/>
            <person name="Ruckert C."/>
        </authorList>
    </citation>
    <scope>NUCLEOTIDE SEQUENCE</scope>
    <source>
        <strain evidence="2">KCTC 12368</strain>
    </source>
</reference>